<dbReference type="AlphaFoldDB" id="A0A4Y2SIG0"/>
<dbReference type="Proteomes" id="UP000499080">
    <property type="component" value="Unassembled WGS sequence"/>
</dbReference>
<evidence type="ECO:0000313" key="1">
    <source>
        <dbReference type="EMBL" id="GBN87090.1"/>
    </source>
</evidence>
<proteinExistence type="predicted"/>
<organism evidence="1 2">
    <name type="scientific">Araneus ventricosus</name>
    <name type="common">Orbweaver spider</name>
    <name type="synonym">Epeira ventricosa</name>
    <dbReference type="NCBI Taxonomy" id="182803"/>
    <lineage>
        <taxon>Eukaryota</taxon>
        <taxon>Metazoa</taxon>
        <taxon>Ecdysozoa</taxon>
        <taxon>Arthropoda</taxon>
        <taxon>Chelicerata</taxon>
        <taxon>Arachnida</taxon>
        <taxon>Araneae</taxon>
        <taxon>Araneomorphae</taxon>
        <taxon>Entelegynae</taxon>
        <taxon>Araneoidea</taxon>
        <taxon>Araneidae</taxon>
        <taxon>Araneus</taxon>
    </lineage>
</organism>
<comment type="caution">
    <text evidence="1">The sequence shown here is derived from an EMBL/GenBank/DDBJ whole genome shotgun (WGS) entry which is preliminary data.</text>
</comment>
<feature type="non-terminal residue" evidence="1">
    <location>
        <position position="39"/>
    </location>
</feature>
<name>A0A4Y2SIG0_ARAVE</name>
<dbReference type="EMBL" id="BGPR01021623">
    <property type="protein sequence ID" value="GBN87090.1"/>
    <property type="molecule type" value="Genomic_DNA"/>
</dbReference>
<protein>
    <submittedName>
        <fullName evidence="1">Uncharacterized protein</fullName>
    </submittedName>
</protein>
<reference evidence="1 2" key="1">
    <citation type="journal article" date="2019" name="Sci. Rep.">
        <title>Orb-weaving spider Araneus ventricosus genome elucidates the spidroin gene catalogue.</title>
        <authorList>
            <person name="Kono N."/>
            <person name="Nakamura H."/>
            <person name="Ohtoshi R."/>
            <person name="Moran D.A.P."/>
            <person name="Shinohara A."/>
            <person name="Yoshida Y."/>
            <person name="Fujiwara M."/>
            <person name="Mori M."/>
            <person name="Tomita M."/>
            <person name="Arakawa K."/>
        </authorList>
    </citation>
    <scope>NUCLEOTIDE SEQUENCE [LARGE SCALE GENOMIC DNA]</scope>
</reference>
<sequence length="39" mass="4317">MYSGTSLWLAFLPAKYRNAGSNPGQDEFEVLAQSESTSY</sequence>
<keyword evidence="2" id="KW-1185">Reference proteome</keyword>
<accession>A0A4Y2SIG0</accession>
<gene>
    <name evidence="1" type="ORF">AVEN_178692_1</name>
</gene>
<evidence type="ECO:0000313" key="2">
    <source>
        <dbReference type="Proteomes" id="UP000499080"/>
    </source>
</evidence>